<dbReference type="GO" id="GO:0007165">
    <property type="term" value="P:signal transduction"/>
    <property type="evidence" value="ECO:0007669"/>
    <property type="project" value="UniProtKB-KW"/>
</dbReference>
<reference evidence="11" key="1">
    <citation type="submission" date="2017-10" db="EMBL/GenBank/DDBJ databases">
        <authorList>
            <person name="Banno H."/>
            <person name="Chua N.-H."/>
        </authorList>
    </citation>
    <scope>NUCLEOTIDE SEQUENCE</scope>
</reference>
<sequence>MVWRSDWPWKRARIADSWTWPQIFWVNLFCWWPEEFENPRLRAIIKVLCWYCLVHTTLMQFGILIACLSFDPKNSLVDNLFNFFTFSSGMTSLCKLFAIVKNRKKFKQAMVQLDEMVRDEIKTLEEEEILRKGFKRSWMISWFCTACIYFTILTWLTAPLIALATTGKRTWMLDCWPPLEDNWRNFFISYVFLGYGLSALGNSFNLFDNIYCCTAQNILCHLQVLKLRLPKIRLSEERSEELISAIRYHDKILSTCKLLRDSSTGAILSVCTNTVLLYCFGVFIINLGEDIGTQNTMKILESASLAGVQISFICWYSNEITLTCSQLSRSCYSMDWINGSIPNKRCLYIMVLRTLMPFYFGGFLQVELATIITILKAIFSYFNFLQTMMSNDENEA</sequence>
<keyword evidence="8 10" id="KW-0675">Receptor</keyword>
<dbReference type="Pfam" id="PF02949">
    <property type="entry name" value="7tm_6"/>
    <property type="match status" value="1"/>
</dbReference>
<keyword evidence="5 10" id="KW-0552">Olfaction</keyword>
<evidence type="ECO:0000256" key="7">
    <source>
        <dbReference type="ARBA" id="ARBA00023136"/>
    </source>
</evidence>
<comment type="similarity">
    <text evidence="10">Belongs to the insect chemoreceptor superfamily. Heteromeric odorant receptor channel (TC 1.A.69) family.</text>
</comment>
<evidence type="ECO:0000256" key="6">
    <source>
        <dbReference type="ARBA" id="ARBA00022989"/>
    </source>
</evidence>
<dbReference type="InterPro" id="IPR004117">
    <property type="entry name" value="7tm6_olfct_rcpt"/>
</dbReference>
<keyword evidence="2" id="KW-1003">Cell membrane</keyword>
<name>A0A385H5R9_9HEMI</name>
<protein>
    <recommendedName>
        <fullName evidence="10">Odorant receptor</fullName>
    </recommendedName>
</protein>
<evidence type="ECO:0000256" key="3">
    <source>
        <dbReference type="ARBA" id="ARBA00022606"/>
    </source>
</evidence>
<proteinExistence type="evidence at transcript level"/>
<dbReference type="PANTHER" id="PTHR21137:SF35">
    <property type="entry name" value="ODORANT RECEPTOR 19A-RELATED"/>
    <property type="match status" value="1"/>
</dbReference>
<evidence type="ECO:0000313" key="11">
    <source>
        <dbReference type="EMBL" id="AXX83051.1"/>
    </source>
</evidence>
<evidence type="ECO:0000256" key="4">
    <source>
        <dbReference type="ARBA" id="ARBA00022692"/>
    </source>
</evidence>
<dbReference type="GO" id="GO:0004984">
    <property type="term" value="F:olfactory receptor activity"/>
    <property type="evidence" value="ECO:0007669"/>
    <property type="project" value="InterPro"/>
</dbReference>
<dbReference type="PANTHER" id="PTHR21137">
    <property type="entry name" value="ODORANT RECEPTOR"/>
    <property type="match status" value="1"/>
</dbReference>
<evidence type="ECO:0000256" key="8">
    <source>
        <dbReference type="ARBA" id="ARBA00023170"/>
    </source>
</evidence>
<evidence type="ECO:0000256" key="2">
    <source>
        <dbReference type="ARBA" id="ARBA00022475"/>
    </source>
</evidence>
<organism evidence="11">
    <name type="scientific">Yemma signatus</name>
    <dbReference type="NCBI Taxonomy" id="300820"/>
    <lineage>
        <taxon>Eukaryota</taxon>
        <taxon>Metazoa</taxon>
        <taxon>Ecdysozoa</taxon>
        <taxon>Arthropoda</taxon>
        <taxon>Hexapoda</taxon>
        <taxon>Insecta</taxon>
        <taxon>Pterygota</taxon>
        <taxon>Neoptera</taxon>
        <taxon>Paraneoptera</taxon>
        <taxon>Hemiptera</taxon>
        <taxon>Heteroptera</taxon>
        <taxon>Panheteroptera</taxon>
        <taxon>Pentatomomorpha</taxon>
        <taxon>Lygaeoidea</taxon>
        <taxon>Berytidae</taxon>
        <taxon>Yemma</taxon>
    </lineage>
</organism>
<accession>A0A385H5R9</accession>
<evidence type="ECO:0000256" key="1">
    <source>
        <dbReference type="ARBA" id="ARBA00004651"/>
    </source>
</evidence>
<dbReference type="AlphaFoldDB" id="A0A385H5R9"/>
<dbReference type="GO" id="GO:0005886">
    <property type="term" value="C:plasma membrane"/>
    <property type="evidence" value="ECO:0007669"/>
    <property type="project" value="UniProtKB-SubCell"/>
</dbReference>
<comment type="subcellular location">
    <subcellularLocation>
        <location evidence="1 10">Cell membrane</location>
        <topology evidence="1 10">Multi-pass membrane protein</topology>
    </subcellularLocation>
</comment>
<evidence type="ECO:0000256" key="10">
    <source>
        <dbReference type="RuleBase" id="RU351113"/>
    </source>
</evidence>
<gene>
    <name evidence="11" type="primary">OR50</name>
</gene>
<keyword evidence="6" id="KW-1133">Transmembrane helix</keyword>
<keyword evidence="9 10" id="KW-0807">Transducer</keyword>
<dbReference type="EMBL" id="MG204685">
    <property type="protein sequence ID" value="AXX83051.1"/>
    <property type="molecule type" value="mRNA"/>
</dbReference>
<keyword evidence="7" id="KW-0472">Membrane</keyword>
<evidence type="ECO:0000256" key="5">
    <source>
        <dbReference type="ARBA" id="ARBA00022725"/>
    </source>
</evidence>
<evidence type="ECO:0000256" key="9">
    <source>
        <dbReference type="ARBA" id="ARBA00023224"/>
    </source>
</evidence>
<dbReference type="GO" id="GO:0005549">
    <property type="term" value="F:odorant binding"/>
    <property type="evidence" value="ECO:0007669"/>
    <property type="project" value="InterPro"/>
</dbReference>
<keyword evidence="4" id="KW-0812">Transmembrane</keyword>
<keyword evidence="3 10" id="KW-0716">Sensory transduction</keyword>